<dbReference type="EMBL" id="JELW01000033">
    <property type="protein sequence ID" value="EXU97744.1"/>
    <property type="molecule type" value="Genomic_DNA"/>
</dbReference>
<proteinExistence type="predicted"/>
<dbReference type="HOGENOM" id="CLU_069181_0_0_1"/>
<gene>
    <name evidence="2" type="ORF">X797_009128</name>
</gene>
<dbReference type="AlphaFoldDB" id="A0A0A1UQR4"/>
<keyword evidence="1" id="KW-0732">Signal</keyword>
<evidence type="ECO:0000256" key="1">
    <source>
        <dbReference type="SAM" id="SignalP"/>
    </source>
</evidence>
<dbReference type="OrthoDB" id="4436466at2759"/>
<accession>A0A0A1UQR4</accession>
<dbReference type="eggNOG" id="ENOG502S03T">
    <property type="taxonomic scope" value="Eukaryota"/>
</dbReference>
<feature type="signal peptide" evidence="1">
    <location>
        <begin position="1"/>
        <end position="19"/>
    </location>
</feature>
<reference evidence="2 3" key="1">
    <citation type="submission" date="2014-02" db="EMBL/GenBank/DDBJ databases">
        <title>The genome sequence of the entomopathogenic fungus Metarhizium robertsii ARSEF 2575.</title>
        <authorList>
            <person name="Giuliano Garisto Donzelli B."/>
            <person name="Roe B.A."/>
            <person name="Macmil S.L."/>
            <person name="Krasnoff S.B."/>
            <person name="Gibson D.M."/>
        </authorList>
    </citation>
    <scope>NUCLEOTIDE SEQUENCE [LARGE SCALE GENOMIC DNA]</scope>
    <source>
        <strain evidence="2 3">ARSEF 2575</strain>
    </source>
</reference>
<evidence type="ECO:0000313" key="2">
    <source>
        <dbReference type="EMBL" id="EXU97744.1"/>
    </source>
</evidence>
<evidence type="ECO:0000313" key="3">
    <source>
        <dbReference type="Proteomes" id="UP000030151"/>
    </source>
</evidence>
<name>A0A0A1UQR4_9HYPO</name>
<protein>
    <submittedName>
        <fullName evidence="2">Uncharacterized protein</fullName>
    </submittedName>
</protein>
<dbReference type="Proteomes" id="UP000030151">
    <property type="component" value="Unassembled WGS sequence"/>
</dbReference>
<comment type="caution">
    <text evidence="2">The sequence shown here is derived from an EMBL/GenBank/DDBJ whole genome shotgun (WGS) entry which is preliminary data.</text>
</comment>
<organism evidence="2 3">
    <name type="scientific">Metarhizium robertsii</name>
    <dbReference type="NCBI Taxonomy" id="568076"/>
    <lineage>
        <taxon>Eukaryota</taxon>
        <taxon>Fungi</taxon>
        <taxon>Dikarya</taxon>
        <taxon>Ascomycota</taxon>
        <taxon>Pezizomycotina</taxon>
        <taxon>Sordariomycetes</taxon>
        <taxon>Hypocreomycetidae</taxon>
        <taxon>Hypocreales</taxon>
        <taxon>Clavicipitaceae</taxon>
        <taxon>Metarhizium</taxon>
    </lineage>
</organism>
<sequence>MGLLSKTVFSSLVATTSLAAYLAAKNPVLSPLAASDPIWTSKLFKRYNPSANPATQDVCIKRLPLDRIRPELLKNPGDLVLEYCRGVWSGYGFEAQRRYLEWKYRGPETSAHLWTREQLSRSAYDKGTCIADHFEVVEKTATSITVRCGDSPRHRGPRGGDGLFVIGAVVDDARAEVELTLKSCLFASQGKGVGGQGTDAALDGGAASVVCAHLVRVWVAAAVEVTMRRHMGTCMTGFFACFGTYCMKRSNLYLTAQPCLAALVTGPAPPS</sequence>
<feature type="chain" id="PRO_5001991872" evidence="1">
    <location>
        <begin position="20"/>
        <end position="271"/>
    </location>
</feature>